<keyword evidence="3 8" id="KW-0813">Transport</keyword>
<dbReference type="Pfam" id="PF02742">
    <property type="entry name" value="Fe_dep_repr_C"/>
    <property type="match status" value="1"/>
</dbReference>
<dbReference type="InterPro" id="IPR022689">
    <property type="entry name" value="Iron_dep_repressor"/>
</dbReference>
<keyword evidence="7 9" id="KW-0472">Membrane</keyword>
<reference evidence="11 12" key="1">
    <citation type="submission" date="2023-08" db="EMBL/GenBank/DDBJ databases">
        <title>Draft genome sequence of Algoriphagus confluentis.</title>
        <authorList>
            <person name="Takatani N."/>
            <person name="Hosokawa M."/>
            <person name="Sawabe T."/>
        </authorList>
    </citation>
    <scope>NUCLEOTIDE SEQUENCE [LARGE SCALE GENOMIC DNA]</scope>
    <source>
        <strain evidence="11 12">NBRC 111222</strain>
    </source>
</reference>
<dbReference type="SUPFAM" id="SSF81345">
    <property type="entry name" value="ABC transporter involved in vitamin B12 uptake, BtuC"/>
    <property type="match status" value="1"/>
</dbReference>
<gene>
    <name evidence="11" type="primary">mntC</name>
    <name evidence="11" type="ORF">Aconfl_00200</name>
</gene>
<evidence type="ECO:0000256" key="9">
    <source>
        <dbReference type="SAM" id="Phobius"/>
    </source>
</evidence>
<feature type="domain" description="Iron dependent repressor metal binding and dimerisation" evidence="10">
    <location>
        <begin position="356"/>
        <end position="425"/>
    </location>
</feature>
<comment type="subcellular location">
    <subcellularLocation>
        <location evidence="1 8">Cell membrane</location>
        <topology evidence="1 8">Multi-pass membrane protein</topology>
    </subcellularLocation>
</comment>
<dbReference type="Gene3D" id="1.10.10.10">
    <property type="entry name" value="Winged helix-like DNA-binding domain superfamily/Winged helix DNA-binding domain"/>
    <property type="match status" value="1"/>
</dbReference>
<evidence type="ECO:0000256" key="5">
    <source>
        <dbReference type="ARBA" id="ARBA00022692"/>
    </source>
</evidence>
<comment type="caution">
    <text evidence="11">The sequence shown here is derived from an EMBL/GenBank/DDBJ whole genome shotgun (WGS) entry which is preliminary data.</text>
</comment>
<dbReference type="InterPro" id="IPR037294">
    <property type="entry name" value="ABC_BtuC-like"/>
</dbReference>
<name>A0ABQ6PI99_9BACT</name>
<dbReference type="SUPFAM" id="SSF47979">
    <property type="entry name" value="Iron-dependent repressor protein, dimerization domain"/>
    <property type="match status" value="1"/>
</dbReference>
<evidence type="ECO:0000256" key="8">
    <source>
        <dbReference type="RuleBase" id="RU003943"/>
    </source>
</evidence>
<proteinExistence type="inferred from homology"/>
<feature type="transmembrane region" description="Helical" evidence="9">
    <location>
        <begin position="15"/>
        <end position="35"/>
    </location>
</feature>
<evidence type="ECO:0000256" key="2">
    <source>
        <dbReference type="ARBA" id="ARBA00008034"/>
    </source>
</evidence>
<dbReference type="InterPro" id="IPR001367">
    <property type="entry name" value="Fe_dep_repressor"/>
</dbReference>
<feature type="transmembrane region" description="Helical" evidence="9">
    <location>
        <begin position="69"/>
        <end position="88"/>
    </location>
</feature>
<evidence type="ECO:0000313" key="11">
    <source>
        <dbReference type="EMBL" id="GMQ27378.1"/>
    </source>
</evidence>
<dbReference type="InterPro" id="IPR001626">
    <property type="entry name" value="ABC_TroCD"/>
</dbReference>
<feature type="transmembrane region" description="Helical" evidence="9">
    <location>
        <begin position="262"/>
        <end position="289"/>
    </location>
</feature>
<dbReference type="PANTHER" id="PTHR30477">
    <property type="entry name" value="ABC-TRANSPORTER METAL-BINDING PROTEIN"/>
    <property type="match status" value="1"/>
</dbReference>
<feature type="transmembrane region" description="Helical" evidence="9">
    <location>
        <begin position="229"/>
        <end position="250"/>
    </location>
</feature>
<dbReference type="CDD" id="cd06550">
    <property type="entry name" value="TM_ABC_iron-siderophores_like"/>
    <property type="match status" value="1"/>
</dbReference>
<organism evidence="11 12">
    <name type="scientific">Algoriphagus confluentis</name>
    <dbReference type="NCBI Taxonomy" id="1697556"/>
    <lineage>
        <taxon>Bacteria</taxon>
        <taxon>Pseudomonadati</taxon>
        <taxon>Bacteroidota</taxon>
        <taxon>Cytophagia</taxon>
        <taxon>Cytophagales</taxon>
        <taxon>Cyclobacteriaceae</taxon>
        <taxon>Algoriphagus</taxon>
    </lineage>
</organism>
<evidence type="ECO:0000256" key="6">
    <source>
        <dbReference type="ARBA" id="ARBA00022989"/>
    </source>
</evidence>
<evidence type="ECO:0000256" key="1">
    <source>
        <dbReference type="ARBA" id="ARBA00004651"/>
    </source>
</evidence>
<feature type="transmembrane region" description="Helical" evidence="9">
    <location>
        <begin position="100"/>
        <end position="119"/>
    </location>
</feature>
<evidence type="ECO:0000256" key="7">
    <source>
        <dbReference type="ARBA" id="ARBA00023136"/>
    </source>
</evidence>
<accession>A0ABQ6PI99</accession>
<dbReference type="EMBL" id="BTPD01000001">
    <property type="protein sequence ID" value="GMQ27378.1"/>
    <property type="molecule type" value="Genomic_DNA"/>
</dbReference>
<keyword evidence="6 9" id="KW-1133">Transmembrane helix</keyword>
<evidence type="ECO:0000256" key="4">
    <source>
        <dbReference type="ARBA" id="ARBA00022475"/>
    </source>
</evidence>
<dbReference type="InterPro" id="IPR036421">
    <property type="entry name" value="Fe_dep_repressor_sf"/>
</dbReference>
<comment type="similarity">
    <text evidence="2 8">Belongs to the ABC-3 integral membrane protein family.</text>
</comment>
<dbReference type="Gene3D" id="1.10.3470.10">
    <property type="entry name" value="ABC transporter involved in vitamin B12 uptake, BtuC"/>
    <property type="match status" value="1"/>
</dbReference>
<dbReference type="InterPro" id="IPR036388">
    <property type="entry name" value="WH-like_DNA-bd_sf"/>
</dbReference>
<protein>
    <submittedName>
        <fullName evidence="11">Manganese ABC transporter permease MntC</fullName>
    </submittedName>
</protein>
<evidence type="ECO:0000313" key="12">
    <source>
        <dbReference type="Proteomes" id="UP001338309"/>
    </source>
</evidence>
<evidence type="ECO:0000256" key="3">
    <source>
        <dbReference type="ARBA" id="ARBA00022448"/>
    </source>
</evidence>
<feature type="transmembrane region" description="Helical" evidence="9">
    <location>
        <begin position="146"/>
        <end position="164"/>
    </location>
</feature>
<feature type="transmembrane region" description="Helical" evidence="9">
    <location>
        <begin position="193"/>
        <end position="217"/>
    </location>
</feature>
<dbReference type="PANTHER" id="PTHR30477:SF3">
    <property type="entry name" value="METAL TRANSPORT SYSTEM MEMBRANE PROTEIN CT_069-RELATED"/>
    <property type="match status" value="1"/>
</dbReference>
<keyword evidence="12" id="KW-1185">Reference proteome</keyword>
<dbReference type="Pfam" id="PF00950">
    <property type="entry name" value="ABC-3"/>
    <property type="match status" value="1"/>
</dbReference>
<sequence>MEDFVYFFTFQDPSILWVVLGITLLGIGSAYVGTFSFLDKKALLGDAISHAVLPGICLGFILAGEKNPVYIVSGAFVSGGIATFLSTWLKRNTKLSEDAIIATILSVFFGIGIVMLTALQKSGNPEIAGLNTFIFGNAIGISEKDLMLYGGLALFILLVLTFFMKEFRLMVFDREFGDSIGFPMKFISFSFNVLMILAVVIGIQAIGVVLMAALLITPASAARFWTDRLSTLLILAALFSILSGVMGTYVSFILPQMPTGPWVVVFLSLIALISFLFSPKSGMLFRFFARKKYLRKSHREHLLKALYKALEEGRKSLPIEEIYELYPYHRPQTLTGIKDLQQYSYINHNQEFIELTESGISEAMRIVRLHRLWELYLNESMNIAPDHVHDSAEQLEHLLTPELEALLEKRLNYPALDPHQETIPRDRP</sequence>
<dbReference type="Proteomes" id="UP001338309">
    <property type="component" value="Unassembled WGS sequence"/>
</dbReference>
<dbReference type="RefSeq" id="WP_338222183.1">
    <property type="nucleotide sequence ID" value="NZ_BTPD01000001.1"/>
</dbReference>
<dbReference type="SMART" id="SM00529">
    <property type="entry name" value="HTH_DTXR"/>
    <property type="match status" value="1"/>
</dbReference>
<keyword evidence="5 8" id="KW-0812">Transmembrane</keyword>
<keyword evidence="4" id="KW-1003">Cell membrane</keyword>
<evidence type="ECO:0000259" key="10">
    <source>
        <dbReference type="Pfam" id="PF02742"/>
    </source>
</evidence>
<feature type="transmembrane region" description="Helical" evidence="9">
    <location>
        <begin position="42"/>
        <end position="63"/>
    </location>
</feature>